<dbReference type="SMART" id="SM00256">
    <property type="entry name" value="FBOX"/>
    <property type="match status" value="1"/>
</dbReference>
<evidence type="ECO:0000313" key="3">
    <source>
        <dbReference type="EMBL" id="KAL2277180.1"/>
    </source>
</evidence>
<dbReference type="SUPFAM" id="SSF81383">
    <property type="entry name" value="F-box domain"/>
    <property type="match status" value="1"/>
</dbReference>
<reference evidence="3 4" key="1">
    <citation type="submission" date="2024-03" db="EMBL/GenBank/DDBJ databases">
        <title>A high-quality draft genome sequence of Diaporthe vaccinii, a causative agent of upright dieback and viscid rot disease in cranberry plants.</title>
        <authorList>
            <person name="Sarrasin M."/>
            <person name="Lang B.F."/>
            <person name="Burger G."/>
        </authorList>
    </citation>
    <scope>NUCLEOTIDE SEQUENCE [LARGE SCALE GENOMIC DNA]</scope>
    <source>
        <strain evidence="3 4">IS7</strain>
    </source>
</reference>
<accession>A0ABR4E451</accession>
<dbReference type="Gene3D" id="1.20.1280.50">
    <property type="match status" value="1"/>
</dbReference>
<protein>
    <recommendedName>
        <fullName evidence="2">F-box domain-containing protein</fullName>
    </recommendedName>
</protein>
<dbReference type="PROSITE" id="PS50181">
    <property type="entry name" value="FBOX"/>
    <property type="match status" value="1"/>
</dbReference>
<feature type="compositionally biased region" description="Pro residues" evidence="1">
    <location>
        <begin position="62"/>
        <end position="72"/>
    </location>
</feature>
<evidence type="ECO:0000259" key="2">
    <source>
        <dbReference type="PROSITE" id="PS50181"/>
    </source>
</evidence>
<keyword evidence="4" id="KW-1185">Reference proteome</keyword>
<comment type="caution">
    <text evidence="3">The sequence shown here is derived from an EMBL/GenBank/DDBJ whole genome shotgun (WGS) entry which is preliminary data.</text>
</comment>
<dbReference type="InterPro" id="IPR036047">
    <property type="entry name" value="F-box-like_dom_sf"/>
</dbReference>
<dbReference type="EMBL" id="JBAWTH010000103">
    <property type="protein sequence ID" value="KAL2277180.1"/>
    <property type="molecule type" value="Genomic_DNA"/>
</dbReference>
<dbReference type="InterPro" id="IPR001810">
    <property type="entry name" value="F-box_dom"/>
</dbReference>
<evidence type="ECO:0000256" key="1">
    <source>
        <dbReference type="SAM" id="MobiDB-lite"/>
    </source>
</evidence>
<name>A0ABR4E451_9PEZI</name>
<feature type="compositionally biased region" description="Low complexity" evidence="1">
    <location>
        <begin position="112"/>
        <end position="130"/>
    </location>
</feature>
<feature type="domain" description="F-box" evidence="2">
    <location>
        <begin position="206"/>
        <end position="242"/>
    </location>
</feature>
<evidence type="ECO:0000313" key="4">
    <source>
        <dbReference type="Proteomes" id="UP001600888"/>
    </source>
</evidence>
<gene>
    <name evidence="3" type="ORF">FJTKL_00186</name>
</gene>
<dbReference type="Gene3D" id="6.10.140.2040">
    <property type="match status" value="1"/>
</dbReference>
<organism evidence="3 4">
    <name type="scientific">Diaporthe vaccinii</name>
    <dbReference type="NCBI Taxonomy" id="105482"/>
    <lineage>
        <taxon>Eukaryota</taxon>
        <taxon>Fungi</taxon>
        <taxon>Dikarya</taxon>
        <taxon>Ascomycota</taxon>
        <taxon>Pezizomycotina</taxon>
        <taxon>Sordariomycetes</taxon>
        <taxon>Sordariomycetidae</taxon>
        <taxon>Diaporthales</taxon>
        <taxon>Diaporthaceae</taxon>
        <taxon>Diaporthe</taxon>
        <taxon>Diaporthe eres species complex</taxon>
    </lineage>
</organism>
<dbReference type="Pfam" id="PF12937">
    <property type="entry name" value="F-box-like"/>
    <property type="match status" value="1"/>
</dbReference>
<feature type="region of interest" description="Disordered" evidence="1">
    <location>
        <begin position="1"/>
        <end position="20"/>
    </location>
</feature>
<dbReference type="CDD" id="cd09917">
    <property type="entry name" value="F-box_SF"/>
    <property type="match status" value="1"/>
</dbReference>
<sequence length="399" mass="42946">MDSATPLCSQPASASPTLATAGTVLPHDDTQSTQLAHQASHLTLSTQMPWPTTPDAAVSPVMSPPSEPPNPAPNRTRACSACCDCCAASDHTSPPPQRPRQPSAPVGPLVPLPATTTSTPSTPGPAADAQPAPPISPSQAPCGRSSDRGEGEADGWGVGDAAAYPQVMDWHQPMLAAGGALAASSTPVPGPGYEEHATLYPGPDDRVTLAVLPNEVLLHVLGFLDVSDLLATSRTSHQFRSLALAPILHRLRLRHARNVLPPLLTSPSRPTLTDLIHRSIFLTNTTVVSRRLARSLTAIRLSRRLAARPEPEALVARSVLPPECVPFGSVAPGLVAKRRAVEREQVRDGMRRWVGGVWERRWREKAEDRRRWEERSGVGRVWRLRRFWERVGKGEIQAG</sequence>
<dbReference type="EMBL" id="JBAWTH010000103">
    <property type="protein sequence ID" value="KAL2277179.1"/>
    <property type="molecule type" value="Genomic_DNA"/>
</dbReference>
<dbReference type="EMBL" id="JBAWTH010000103">
    <property type="protein sequence ID" value="KAL2277178.1"/>
    <property type="molecule type" value="Genomic_DNA"/>
</dbReference>
<dbReference type="Proteomes" id="UP001600888">
    <property type="component" value="Unassembled WGS sequence"/>
</dbReference>
<proteinExistence type="predicted"/>
<feature type="region of interest" description="Disordered" evidence="1">
    <location>
        <begin position="46"/>
        <end position="74"/>
    </location>
</feature>
<feature type="region of interest" description="Disordered" evidence="1">
    <location>
        <begin position="90"/>
        <end position="158"/>
    </location>
</feature>